<gene>
    <name evidence="2" type="ORF">GCM10011322_37550</name>
</gene>
<dbReference type="Gene3D" id="1.10.3130.20">
    <property type="entry name" value="Phycobilisome linker domain"/>
    <property type="match status" value="1"/>
</dbReference>
<keyword evidence="3" id="KW-1185">Reference proteome</keyword>
<dbReference type="EMBL" id="BMMF01000012">
    <property type="protein sequence ID" value="GGK46973.1"/>
    <property type="molecule type" value="Genomic_DNA"/>
</dbReference>
<organism evidence="2 3">
    <name type="scientific">Salinarimonas ramus</name>
    <dbReference type="NCBI Taxonomy" id="690164"/>
    <lineage>
        <taxon>Bacteria</taxon>
        <taxon>Pseudomonadati</taxon>
        <taxon>Pseudomonadota</taxon>
        <taxon>Alphaproteobacteria</taxon>
        <taxon>Hyphomicrobiales</taxon>
        <taxon>Salinarimonadaceae</taxon>
        <taxon>Salinarimonas</taxon>
    </lineage>
</organism>
<sequence>MALVDAYGPINMIEPDLNWFLRNETGADFLPGSFLRPAGSAVREDTLYLFASDGFTDRALVLGGYGFLYDGFSLYDGIVQSVAEVDTRTNTIVWRAEDVSLRASAVYRAVETLSPADDANVFAAALNGADEITLEAPGSTAFGSTGADVVRIYGDGALVYGQDGNDYFVRAASGNWIDGGRDYDTVEYLGPRSSIRVDLASDGRVYVAAGTATDTLVSIERVQTTDGAYLYGLAEPFARAAYLLYGGAFDRTPDEGGFLFWTNQLARGATVDGVAAAFIASPEFASLYGTRVSDERFVDLLYQNVLGRGGDAQGVAYWDDYLASGRGDRADVLANFTLLPEFGQRVAPDIVDGYWVV</sequence>
<dbReference type="AlphaFoldDB" id="A0A917QEM8"/>
<protein>
    <recommendedName>
        <fullName evidence="1">DUF4214 domain-containing protein</fullName>
    </recommendedName>
</protein>
<evidence type="ECO:0000259" key="1">
    <source>
        <dbReference type="Pfam" id="PF13946"/>
    </source>
</evidence>
<dbReference type="Pfam" id="PF13946">
    <property type="entry name" value="DUF4214"/>
    <property type="match status" value="1"/>
</dbReference>
<dbReference type="InterPro" id="IPR038255">
    <property type="entry name" value="PBS_linker_sf"/>
</dbReference>
<evidence type="ECO:0000313" key="2">
    <source>
        <dbReference type="EMBL" id="GGK46973.1"/>
    </source>
</evidence>
<dbReference type="SUPFAM" id="SSF51120">
    <property type="entry name" value="beta-Roll"/>
    <property type="match status" value="1"/>
</dbReference>
<dbReference type="InterPro" id="IPR025282">
    <property type="entry name" value="DUF4214"/>
</dbReference>
<dbReference type="InterPro" id="IPR011049">
    <property type="entry name" value="Serralysin-like_metalloprot_C"/>
</dbReference>
<dbReference type="RefSeq" id="WP_188914795.1">
    <property type="nucleotide sequence ID" value="NZ_BMMF01000012.1"/>
</dbReference>
<dbReference type="Proteomes" id="UP000600449">
    <property type="component" value="Unassembled WGS sequence"/>
</dbReference>
<reference evidence="2 3" key="1">
    <citation type="journal article" date="2014" name="Int. J. Syst. Evol. Microbiol.">
        <title>Complete genome sequence of Corynebacterium casei LMG S-19264T (=DSM 44701T), isolated from a smear-ripened cheese.</title>
        <authorList>
            <consortium name="US DOE Joint Genome Institute (JGI-PGF)"/>
            <person name="Walter F."/>
            <person name="Albersmeier A."/>
            <person name="Kalinowski J."/>
            <person name="Ruckert C."/>
        </authorList>
    </citation>
    <scope>NUCLEOTIDE SEQUENCE [LARGE SCALE GENOMIC DNA]</scope>
    <source>
        <strain evidence="2 3">CGMCC 1.9161</strain>
    </source>
</reference>
<proteinExistence type="predicted"/>
<evidence type="ECO:0000313" key="3">
    <source>
        <dbReference type="Proteomes" id="UP000600449"/>
    </source>
</evidence>
<comment type="caution">
    <text evidence="2">The sequence shown here is derived from an EMBL/GenBank/DDBJ whole genome shotgun (WGS) entry which is preliminary data.</text>
</comment>
<feature type="domain" description="DUF4214" evidence="1">
    <location>
        <begin position="275"/>
        <end position="344"/>
    </location>
</feature>
<accession>A0A917QEM8</accession>
<name>A0A917QEM8_9HYPH</name>